<keyword evidence="2" id="KW-0238">DNA-binding</keyword>
<dbReference type="Proteomes" id="UP000464318">
    <property type="component" value="Chromosome"/>
</dbReference>
<sequence length="221" mass="24869">MDKKISNIKERILEISDYKGIGKEKFIENFGMTYGNFKGKQKLTSLNSDFLDKILSEIPEINAEWLLTGKGSMLKEEQGSNLPVATRAEEQEGIPLIPTDAMAGIANGEISILELDCERYVIPMFRGADYLISVKGSSMIPKYSSGDVVACKRVPMQDIFFQWNKVYVLDTNQGAIIKRVAKSEQEDHIKIVSENPKYEPFDLHLSQIYAISIVIGVVRLE</sequence>
<dbReference type="InterPro" id="IPR039418">
    <property type="entry name" value="LexA-like"/>
</dbReference>
<name>A0A6P1QUN1_9FLAO</name>
<dbReference type="PANTHER" id="PTHR40661">
    <property type="match status" value="1"/>
</dbReference>
<keyword evidence="6" id="KW-1185">Reference proteome</keyword>
<dbReference type="GO" id="GO:0003677">
    <property type="term" value="F:DNA binding"/>
    <property type="evidence" value="ECO:0007669"/>
    <property type="project" value="UniProtKB-KW"/>
</dbReference>
<dbReference type="Pfam" id="PF00717">
    <property type="entry name" value="Peptidase_S24"/>
    <property type="match status" value="1"/>
</dbReference>
<evidence type="ECO:0000256" key="3">
    <source>
        <dbReference type="ARBA" id="ARBA00023163"/>
    </source>
</evidence>
<dbReference type="Gene3D" id="2.10.109.10">
    <property type="entry name" value="Umud Fragment, subunit A"/>
    <property type="match status" value="1"/>
</dbReference>
<dbReference type="EMBL" id="CP029149">
    <property type="protein sequence ID" value="QHN64877.1"/>
    <property type="molecule type" value="Genomic_DNA"/>
</dbReference>
<keyword evidence="1" id="KW-0805">Transcription regulation</keyword>
<proteinExistence type="predicted"/>
<evidence type="ECO:0000313" key="5">
    <source>
        <dbReference type="EMBL" id="QHN64877.1"/>
    </source>
</evidence>
<gene>
    <name evidence="5" type="ORF">DBX24_02690</name>
</gene>
<evidence type="ECO:0000256" key="1">
    <source>
        <dbReference type="ARBA" id="ARBA00023015"/>
    </source>
</evidence>
<dbReference type="InterPro" id="IPR015927">
    <property type="entry name" value="Peptidase_S24_S26A/B/C"/>
</dbReference>
<keyword evidence="3" id="KW-0804">Transcription</keyword>
<dbReference type="KEGG" id="bcad:DBX24_02690"/>
<accession>A0A6P1QUN1</accession>
<dbReference type="InterPro" id="IPR036286">
    <property type="entry name" value="LexA/Signal_pep-like_sf"/>
</dbReference>
<dbReference type="AlphaFoldDB" id="A0A6P1QUN1"/>
<evidence type="ECO:0000313" key="6">
    <source>
        <dbReference type="Proteomes" id="UP000464318"/>
    </source>
</evidence>
<dbReference type="CDD" id="cd06529">
    <property type="entry name" value="S24_LexA-like"/>
    <property type="match status" value="1"/>
</dbReference>
<dbReference type="OrthoDB" id="796548at2"/>
<protein>
    <recommendedName>
        <fullName evidence="4">Peptidase S24/S26A/S26B/S26C domain-containing protein</fullName>
    </recommendedName>
</protein>
<reference evidence="5 6" key="1">
    <citation type="submission" date="2018-04" db="EMBL/GenBank/DDBJ databases">
        <title>Characteristic and Complete Genome Sequencing of A Novel Member of Infective Endocarditis Causative Bacteria: Bergeyella cardium QL-PH.</title>
        <authorList>
            <person name="Pan H."/>
            <person name="Sun E."/>
            <person name="Zhang Y."/>
        </authorList>
    </citation>
    <scope>NUCLEOTIDE SEQUENCE [LARGE SCALE GENOMIC DNA]</scope>
    <source>
        <strain evidence="5 6">HPQL</strain>
    </source>
</reference>
<dbReference type="RefSeq" id="WP_160223910.1">
    <property type="nucleotide sequence ID" value="NZ_CP029149.1"/>
</dbReference>
<feature type="domain" description="Peptidase S24/S26A/S26B/S26C" evidence="4">
    <location>
        <begin position="123"/>
        <end position="208"/>
    </location>
</feature>
<evidence type="ECO:0000256" key="2">
    <source>
        <dbReference type="ARBA" id="ARBA00023125"/>
    </source>
</evidence>
<organism evidence="5 6">
    <name type="scientific">Bergeyella cardium</name>
    <dbReference type="NCBI Taxonomy" id="1585976"/>
    <lineage>
        <taxon>Bacteria</taxon>
        <taxon>Pseudomonadati</taxon>
        <taxon>Bacteroidota</taxon>
        <taxon>Flavobacteriia</taxon>
        <taxon>Flavobacteriales</taxon>
        <taxon>Weeksellaceae</taxon>
        <taxon>Bergeyella</taxon>
    </lineage>
</organism>
<evidence type="ECO:0000259" key="4">
    <source>
        <dbReference type="Pfam" id="PF00717"/>
    </source>
</evidence>
<dbReference type="SUPFAM" id="SSF51306">
    <property type="entry name" value="LexA/Signal peptidase"/>
    <property type="match status" value="1"/>
</dbReference>
<dbReference type="PANTHER" id="PTHR40661:SF1">
    <property type="entry name" value="HTH CRO_C1-TYPE DOMAIN-CONTAINING PROTEIN"/>
    <property type="match status" value="1"/>
</dbReference>